<dbReference type="Proteomes" id="UP000499080">
    <property type="component" value="Unassembled WGS sequence"/>
</dbReference>
<evidence type="ECO:0008006" key="3">
    <source>
        <dbReference type="Google" id="ProtNLM"/>
    </source>
</evidence>
<sequence>MVTTADTALLANPERSVTDAPLERAPTIIPLWTFQLVTDSSIEACNAGDCCGSSSSRSLGGRLLLQVARLCCSRSVVQYLDNWRDVSDKRGMDIFNKLTTLCNSCVHHLQWIPSHANLKYNDIADSRAKEGTTMPQAYVEPLHLP</sequence>
<name>A0A4Y2JTE1_ARAVE</name>
<dbReference type="AlphaFoldDB" id="A0A4Y2JTE1"/>
<evidence type="ECO:0000313" key="1">
    <source>
        <dbReference type="EMBL" id="GBM92416.1"/>
    </source>
</evidence>
<dbReference type="GO" id="GO:0003676">
    <property type="term" value="F:nucleic acid binding"/>
    <property type="evidence" value="ECO:0007669"/>
    <property type="project" value="InterPro"/>
</dbReference>
<gene>
    <name evidence="1" type="ORF">AVEN_240727_1</name>
</gene>
<dbReference type="InterPro" id="IPR012337">
    <property type="entry name" value="RNaseH-like_sf"/>
</dbReference>
<comment type="caution">
    <text evidence="1">The sequence shown here is derived from an EMBL/GenBank/DDBJ whole genome shotgun (WGS) entry which is preliminary data.</text>
</comment>
<dbReference type="SUPFAM" id="SSF53098">
    <property type="entry name" value="Ribonuclease H-like"/>
    <property type="match status" value="1"/>
</dbReference>
<protein>
    <recommendedName>
        <fullName evidence="3">RNase H type-1 domain-containing protein</fullName>
    </recommendedName>
</protein>
<keyword evidence="2" id="KW-1185">Reference proteome</keyword>
<dbReference type="InterPro" id="IPR036397">
    <property type="entry name" value="RNaseH_sf"/>
</dbReference>
<dbReference type="Gene3D" id="3.30.420.10">
    <property type="entry name" value="Ribonuclease H-like superfamily/Ribonuclease H"/>
    <property type="match status" value="1"/>
</dbReference>
<dbReference type="EMBL" id="BGPR01003786">
    <property type="protein sequence ID" value="GBM92416.1"/>
    <property type="molecule type" value="Genomic_DNA"/>
</dbReference>
<reference evidence="1 2" key="1">
    <citation type="journal article" date="2019" name="Sci. Rep.">
        <title>Orb-weaving spider Araneus ventricosus genome elucidates the spidroin gene catalogue.</title>
        <authorList>
            <person name="Kono N."/>
            <person name="Nakamura H."/>
            <person name="Ohtoshi R."/>
            <person name="Moran D.A.P."/>
            <person name="Shinohara A."/>
            <person name="Yoshida Y."/>
            <person name="Fujiwara M."/>
            <person name="Mori M."/>
            <person name="Tomita M."/>
            <person name="Arakawa K."/>
        </authorList>
    </citation>
    <scope>NUCLEOTIDE SEQUENCE [LARGE SCALE GENOMIC DNA]</scope>
</reference>
<accession>A0A4Y2JTE1</accession>
<proteinExistence type="predicted"/>
<organism evidence="1 2">
    <name type="scientific">Araneus ventricosus</name>
    <name type="common">Orbweaver spider</name>
    <name type="synonym">Epeira ventricosa</name>
    <dbReference type="NCBI Taxonomy" id="182803"/>
    <lineage>
        <taxon>Eukaryota</taxon>
        <taxon>Metazoa</taxon>
        <taxon>Ecdysozoa</taxon>
        <taxon>Arthropoda</taxon>
        <taxon>Chelicerata</taxon>
        <taxon>Arachnida</taxon>
        <taxon>Araneae</taxon>
        <taxon>Araneomorphae</taxon>
        <taxon>Entelegynae</taxon>
        <taxon>Araneoidea</taxon>
        <taxon>Araneidae</taxon>
        <taxon>Araneus</taxon>
    </lineage>
</organism>
<evidence type="ECO:0000313" key="2">
    <source>
        <dbReference type="Proteomes" id="UP000499080"/>
    </source>
</evidence>